<organism evidence="2 3">
    <name type="scientific">Cynara cardunculus var. scolymus</name>
    <name type="common">Globe artichoke</name>
    <name type="synonym">Cynara scolymus</name>
    <dbReference type="NCBI Taxonomy" id="59895"/>
    <lineage>
        <taxon>Eukaryota</taxon>
        <taxon>Viridiplantae</taxon>
        <taxon>Streptophyta</taxon>
        <taxon>Embryophyta</taxon>
        <taxon>Tracheophyta</taxon>
        <taxon>Spermatophyta</taxon>
        <taxon>Magnoliopsida</taxon>
        <taxon>eudicotyledons</taxon>
        <taxon>Gunneridae</taxon>
        <taxon>Pentapetalae</taxon>
        <taxon>asterids</taxon>
        <taxon>campanulids</taxon>
        <taxon>Asterales</taxon>
        <taxon>Asteraceae</taxon>
        <taxon>Carduoideae</taxon>
        <taxon>Cardueae</taxon>
        <taxon>Carduinae</taxon>
        <taxon>Cynara</taxon>
    </lineage>
</organism>
<evidence type="ECO:0000313" key="3">
    <source>
        <dbReference type="Proteomes" id="UP000243975"/>
    </source>
</evidence>
<gene>
    <name evidence="2" type="ORF">Ccrd_010328</name>
</gene>
<dbReference type="InterPro" id="IPR035979">
    <property type="entry name" value="RBD_domain_sf"/>
</dbReference>
<keyword evidence="3" id="KW-1185">Reference proteome</keyword>
<reference evidence="2 3" key="1">
    <citation type="journal article" date="2016" name="Sci. Rep.">
        <title>The genome sequence of the outbreeding globe artichoke constructed de novo incorporating a phase-aware low-pass sequencing strategy of F1 progeny.</title>
        <authorList>
            <person name="Scaglione D."/>
            <person name="Reyes-Chin-Wo S."/>
            <person name="Acquadro A."/>
            <person name="Froenicke L."/>
            <person name="Portis E."/>
            <person name="Beitel C."/>
            <person name="Tirone M."/>
            <person name="Mauro R."/>
            <person name="Lo Monaco A."/>
            <person name="Mauromicale G."/>
            <person name="Faccioli P."/>
            <person name="Cattivelli L."/>
            <person name="Rieseberg L."/>
            <person name="Michelmore R."/>
            <person name="Lanteri S."/>
        </authorList>
    </citation>
    <scope>NUCLEOTIDE SEQUENCE [LARGE SCALE GENOMIC DNA]</scope>
    <source>
        <strain evidence="2">2C</strain>
    </source>
</reference>
<evidence type="ECO:0008006" key="4">
    <source>
        <dbReference type="Google" id="ProtNLM"/>
    </source>
</evidence>
<dbReference type="OMA" id="PEPHHYG"/>
<feature type="compositionally biased region" description="Basic and acidic residues" evidence="1">
    <location>
        <begin position="54"/>
        <end position="79"/>
    </location>
</feature>
<dbReference type="GO" id="GO:0003676">
    <property type="term" value="F:nucleic acid binding"/>
    <property type="evidence" value="ECO:0007669"/>
    <property type="project" value="InterPro"/>
</dbReference>
<dbReference type="STRING" id="59895.A0A103YLG6"/>
<dbReference type="Gramene" id="KVI11264">
    <property type="protein sequence ID" value="KVI11264"/>
    <property type="gene ID" value="Ccrd_010328"/>
</dbReference>
<dbReference type="SUPFAM" id="SSF54928">
    <property type="entry name" value="RNA-binding domain, RBD"/>
    <property type="match status" value="1"/>
</dbReference>
<feature type="compositionally biased region" description="Gly residues" evidence="1">
    <location>
        <begin position="80"/>
        <end position="90"/>
    </location>
</feature>
<feature type="region of interest" description="Disordered" evidence="1">
    <location>
        <begin position="31"/>
        <end position="111"/>
    </location>
</feature>
<dbReference type="Proteomes" id="UP000243975">
    <property type="component" value="Unassembled WGS sequence"/>
</dbReference>
<feature type="compositionally biased region" description="Gly residues" evidence="1">
    <location>
        <begin position="40"/>
        <end position="53"/>
    </location>
</feature>
<dbReference type="EMBL" id="LEKV01000535">
    <property type="protein sequence ID" value="KVI11264.1"/>
    <property type="molecule type" value="Genomic_DNA"/>
</dbReference>
<evidence type="ECO:0000313" key="2">
    <source>
        <dbReference type="EMBL" id="KVI11264.1"/>
    </source>
</evidence>
<feature type="non-terminal residue" evidence="2">
    <location>
        <position position="1"/>
    </location>
</feature>
<proteinExistence type="predicted"/>
<comment type="caution">
    <text evidence="2">The sequence shown here is derived from an EMBL/GenBank/DDBJ whole genome shotgun (WGS) entry which is preliminary data.</text>
</comment>
<dbReference type="AlphaFoldDB" id="A0A103YLG6"/>
<feature type="compositionally biased region" description="Low complexity" evidence="1">
    <location>
        <begin position="98"/>
        <end position="111"/>
    </location>
</feature>
<accession>A0A103YLG6</accession>
<protein>
    <recommendedName>
        <fullName evidence="4">Nucleotide-binding, alpha-beta plait</fullName>
    </recommendedName>
</protein>
<sequence>YAYIDFADSNGFNQALGLDGSKVGGCPITVEESRLRGDSQGSGRGGGRGFDGGRSGERGGRFGGRDRGRGGRFGGRDGGRFGGGRGGRGRGPSRPSMATAGTGKKTTFGDD</sequence>
<name>A0A103YLG6_CYNCS</name>
<evidence type="ECO:0000256" key="1">
    <source>
        <dbReference type="SAM" id="MobiDB-lite"/>
    </source>
</evidence>